<keyword evidence="3" id="KW-1185">Reference proteome</keyword>
<proteinExistence type="predicted"/>
<comment type="caution">
    <text evidence="2">The sequence shown here is derived from an EMBL/GenBank/DDBJ whole genome shotgun (WGS) entry which is preliminary data.</text>
</comment>
<dbReference type="PANTHER" id="PTHR46148">
    <property type="entry name" value="CHROMO DOMAIN-CONTAINING PROTEIN"/>
    <property type="match status" value="1"/>
</dbReference>
<gene>
    <name evidence="2" type="ORF">EPI10_023659</name>
</gene>
<dbReference type="PANTHER" id="PTHR46148:SF44">
    <property type="entry name" value="GAG-POL POLYPROTEIN"/>
    <property type="match status" value="1"/>
</dbReference>
<keyword evidence="2" id="KW-0808">Transferase</keyword>
<dbReference type="GO" id="GO:0003964">
    <property type="term" value="F:RNA-directed DNA polymerase activity"/>
    <property type="evidence" value="ECO:0007669"/>
    <property type="project" value="UniProtKB-KW"/>
</dbReference>
<reference evidence="2" key="1">
    <citation type="submission" date="2019-08" db="EMBL/GenBank/DDBJ databases">
        <authorList>
            <person name="Liu F."/>
        </authorList>
    </citation>
    <scope>NUCLEOTIDE SEQUENCE [LARGE SCALE GENOMIC DNA]</scope>
    <source>
        <strain evidence="2">PA1801</strain>
        <tissue evidence="2">Leaf</tissue>
    </source>
</reference>
<keyword evidence="2" id="KW-0695">RNA-directed DNA polymerase</keyword>
<feature type="domain" description="Tf2-1-like SH3-like" evidence="1">
    <location>
        <begin position="54"/>
        <end position="119"/>
    </location>
</feature>
<dbReference type="OrthoDB" id="786789at2759"/>
<protein>
    <submittedName>
        <fullName evidence="2">Reverse transcriptase</fullName>
    </submittedName>
</protein>
<name>A0A5B6VWA1_9ROSI</name>
<sequence length="142" mass="16692">MAPYEALYGRRSKTPLCWSKLSEKKVIKPELIQEAKIIKSSVDLKQKDIEYVVGDKMFLKVSPWRKIMCFVRKGKLSPRYIRPYKIVERVEPVAYRLALSSELQKIHNAFHVSMLQQYRFDPSHVILVETIEVQTDLKKLVL</sequence>
<dbReference type="Proteomes" id="UP000325315">
    <property type="component" value="Unassembled WGS sequence"/>
</dbReference>
<keyword evidence="2" id="KW-0548">Nucleotidyltransferase</keyword>
<dbReference type="InterPro" id="IPR056924">
    <property type="entry name" value="SH3_Tf2-1"/>
</dbReference>
<accession>A0A5B6VWA1</accession>
<evidence type="ECO:0000259" key="1">
    <source>
        <dbReference type="Pfam" id="PF24626"/>
    </source>
</evidence>
<dbReference type="AlphaFoldDB" id="A0A5B6VWA1"/>
<organism evidence="2 3">
    <name type="scientific">Gossypium australe</name>
    <dbReference type="NCBI Taxonomy" id="47621"/>
    <lineage>
        <taxon>Eukaryota</taxon>
        <taxon>Viridiplantae</taxon>
        <taxon>Streptophyta</taxon>
        <taxon>Embryophyta</taxon>
        <taxon>Tracheophyta</taxon>
        <taxon>Spermatophyta</taxon>
        <taxon>Magnoliopsida</taxon>
        <taxon>eudicotyledons</taxon>
        <taxon>Gunneridae</taxon>
        <taxon>Pentapetalae</taxon>
        <taxon>rosids</taxon>
        <taxon>malvids</taxon>
        <taxon>Malvales</taxon>
        <taxon>Malvaceae</taxon>
        <taxon>Malvoideae</taxon>
        <taxon>Gossypium</taxon>
    </lineage>
</organism>
<evidence type="ECO:0000313" key="3">
    <source>
        <dbReference type="Proteomes" id="UP000325315"/>
    </source>
</evidence>
<dbReference type="Pfam" id="PF24626">
    <property type="entry name" value="SH3_Tf2-1"/>
    <property type="match status" value="1"/>
</dbReference>
<dbReference type="EMBL" id="SMMG02000005">
    <property type="protein sequence ID" value="KAA3473264.1"/>
    <property type="molecule type" value="Genomic_DNA"/>
</dbReference>
<evidence type="ECO:0000313" key="2">
    <source>
        <dbReference type="EMBL" id="KAA3473264.1"/>
    </source>
</evidence>